<evidence type="ECO:0000256" key="3">
    <source>
        <dbReference type="ARBA" id="ARBA00023004"/>
    </source>
</evidence>
<dbReference type="PANTHER" id="PTHR35008">
    <property type="entry name" value="BLL4482 PROTEIN-RELATED"/>
    <property type="match status" value="1"/>
</dbReference>
<feature type="domain" description="Cytochrome c" evidence="5">
    <location>
        <begin position="195"/>
        <end position="311"/>
    </location>
</feature>
<dbReference type="InterPro" id="IPR009056">
    <property type="entry name" value="Cyt_c-like_dom"/>
</dbReference>
<dbReference type="InterPro" id="IPR051459">
    <property type="entry name" value="Cytochrome_c-type_DH"/>
</dbReference>
<evidence type="ECO:0000256" key="1">
    <source>
        <dbReference type="ARBA" id="ARBA00022617"/>
    </source>
</evidence>
<dbReference type="GO" id="GO:0020037">
    <property type="term" value="F:heme binding"/>
    <property type="evidence" value="ECO:0007669"/>
    <property type="project" value="InterPro"/>
</dbReference>
<keyword evidence="1 4" id="KW-0349">Heme</keyword>
<keyword evidence="2 4" id="KW-0479">Metal-binding</keyword>
<organism evidence="6 7">
    <name type="scientific">Mucilaginibacter straminoryzae</name>
    <dbReference type="NCBI Taxonomy" id="2932774"/>
    <lineage>
        <taxon>Bacteria</taxon>
        <taxon>Pseudomonadati</taxon>
        <taxon>Bacteroidota</taxon>
        <taxon>Sphingobacteriia</taxon>
        <taxon>Sphingobacteriales</taxon>
        <taxon>Sphingobacteriaceae</taxon>
        <taxon>Mucilaginibacter</taxon>
    </lineage>
</organism>
<dbReference type="InterPro" id="IPR036909">
    <property type="entry name" value="Cyt_c-like_dom_sf"/>
</dbReference>
<dbReference type="GO" id="GO:0009055">
    <property type="term" value="F:electron transfer activity"/>
    <property type="evidence" value="ECO:0007669"/>
    <property type="project" value="InterPro"/>
</dbReference>
<gene>
    <name evidence="6" type="ORF">MUY27_00400</name>
</gene>
<comment type="caution">
    <text evidence="6">The sequence shown here is derived from an EMBL/GenBank/DDBJ whole genome shotgun (WGS) entry which is preliminary data.</text>
</comment>
<dbReference type="EMBL" id="JALJEJ010000001">
    <property type="protein sequence ID" value="MCJ8208144.1"/>
    <property type="molecule type" value="Genomic_DNA"/>
</dbReference>
<keyword evidence="7" id="KW-1185">Reference proteome</keyword>
<protein>
    <submittedName>
        <fullName evidence="6">C-type cytochrome</fullName>
    </submittedName>
</protein>
<dbReference type="SUPFAM" id="SSF46626">
    <property type="entry name" value="Cytochrome c"/>
    <property type="match status" value="2"/>
</dbReference>
<dbReference type="Gene3D" id="1.10.760.10">
    <property type="entry name" value="Cytochrome c-like domain"/>
    <property type="match status" value="2"/>
</dbReference>
<reference evidence="6" key="1">
    <citation type="submission" date="2022-04" db="EMBL/GenBank/DDBJ databases">
        <title>Mucilaginibacter sp. RS28 isolated from freshwater.</title>
        <authorList>
            <person name="Ko S.-R."/>
        </authorList>
    </citation>
    <scope>NUCLEOTIDE SEQUENCE</scope>
    <source>
        <strain evidence="6">RS28</strain>
    </source>
</reference>
<evidence type="ECO:0000313" key="6">
    <source>
        <dbReference type="EMBL" id="MCJ8208144.1"/>
    </source>
</evidence>
<dbReference type="GO" id="GO:0046872">
    <property type="term" value="F:metal ion binding"/>
    <property type="evidence" value="ECO:0007669"/>
    <property type="project" value="UniProtKB-KW"/>
</dbReference>
<evidence type="ECO:0000259" key="5">
    <source>
        <dbReference type="PROSITE" id="PS51007"/>
    </source>
</evidence>
<evidence type="ECO:0000313" key="7">
    <source>
        <dbReference type="Proteomes" id="UP001139450"/>
    </source>
</evidence>
<dbReference type="PROSITE" id="PS51007">
    <property type="entry name" value="CYTC"/>
    <property type="match status" value="2"/>
</dbReference>
<dbReference type="AlphaFoldDB" id="A0A9X1X446"/>
<evidence type="ECO:0000256" key="4">
    <source>
        <dbReference type="PROSITE-ProRule" id="PRU00433"/>
    </source>
</evidence>
<name>A0A9X1X446_9SPHI</name>
<dbReference type="Proteomes" id="UP001139450">
    <property type="component" value="Unassembled WGS sequence"/>
</dbReference>
<sequence>MKALKITGIILLVLVVIVLGAGTYIKVALPNTGRAPNIKIERTAARIQRGEYLANHVNVCMDCHSTRDWSQYAGPMSATNFGGGGERFDQQQGFPGKFFAPNITPYRLKTWTDGEILRAITTGVNKDGKALFPVMTWEHAGQMDKEDVYSIIAYLRTLPEVKHDVPASKADFPVNFILNTMPHPAKFTNRPAETDTLKYGEYLVNAAACVDCHSKMEHGSVVAGSQFGGGMEFKEPGGTVRSPNITSDRATGIGTWSKAMFVNRFKAYADKNYQPAKLTTKDLNTPMPWMMYSGMKQGDLEAIYTYLKSLKPISNTVNKFEKI</sequence>
<dbReference type="PANTHER" id="PTHR35008:SF8">
    <property type="entry name" value="ALCOHOL DEHYDROGENASE CYTOCHROME C SUBUNIT"/>
    <property type="match status" value="1"/>
</dbReference>
<accession>A0A9X1X446</accession>
<dbReference type="RefSeq" id="WP_245127981.1">
    <property type="nucleotide sequence ID" value="NZ_JALJEJ010000001.1"/>
</dbReference>
<feature type="domain" description="Cytochrome c" evidence="5">
    <location>
        <begin position="45"/>
        <end position="159"/>
    </location>
</feature>
<keyword evidence="3 4" id="KW-0408">Iron</keyword>
<proteinExistence type="predicted"/>
<evidence type="ECO:0000256" key="2">
    <source>
        <dbReference type="ARBA" id="ARBA00022723"/>
    </source>
</evidence>